<evidence type="ECO:0000313" key="1">
    <source>
        <dbReference type="EMBL" id="GIG01057.1"/>
    </source>
</evidence>
<reference evidence="1 2" key="1">
    <citation type="submission" date="2021-01" db="EMBL/GenBank/DDBJ databases">
        <title>Whole genome shotgun sequence of Catellatospora citrea NBRC 14495.</title>
        <authorList>
            <person name="Komaki H."/>
            <person name="Tamura T."/>
        </authorList>
    </citation>
    <scope>NUCLEOTIDE SEQUENCE [LARGE SCALE GENOMIC DNA]</scope>
    <source>
        <strain evidence="1 2">NBRC 14495</strain>
    </source>
</reference>
<protein>
    <submittedName>
        <fullName evidence="1">Uncharacterized protein</fullName>
    </submittedName>
</protein>
<comment type="caution">
    <text evidence="1">The sequence shown here is derived from an EMBL/GenBank/DDBJ whole genome shotgun (WGS) entry which is preliminary data.</text>
</comment>
<gene>
    <name evidence="1" type="ORF">Cci01nite_61500</name>
</gene>
<accession>A0A8J3KJL9</accession>
<sequence>MDAISAAPGNAAPRPPVPCAMAELKIAVWCHDPHPNRRNRHQTAITLTGPATAPAPLGIRPADDRTERLAVAVLVAVADGTAPTGS</sequence>
<evidence type="ECO:0000313" key="2">
    <source>
        <dbReference type="Proteomes" id="UP000659904"/>
    </source>
</evidence>
<dbReference type="EMBL" id="BONH01000034">
    <property type="protein sequence ID" value="GIG01057.1"/>
    <property type="molecule type" value="Genomic_DNA"/>
</dbReference>
<dbReference type="Proteomes" id="UP000659904">
    <property type="component" value="Unassembled WGS sequence"/>
</dbReference>
<organism evidence="1 2">
    <name type="scientific">Catellatospora citrea</name>
    <dbReference type="NCBI Taxonomy" id="53366"/>
    <lineage>
        <taxon>Bacteria</taxon>
        <taxon>Bacillati</taxon>
        <taxon>Actinomycetota</taxon>
        <taxon>Actinomycetes</taxon>
        <taxon>Micromonosporales</taxon>
        <taxon>Micromonosporaceae</taxon>
        <taxon>Catellatospora</taxon>
    </lineage>
</organism>
<name>A0A8J3KJL9_9ACTN</name>
<keyword evidence="2" id="KW-1185">Reference proteome</keyword>
<dbReference type="AlphaFoldDB" id="A0A8J3KJL9"/>
<proteinExistence type="predicted"/>